<sequence length="438" mass="45810">MTEQVPARYVSAADREVFADAVVDMLAGIGPALLPVAGPELPSDAHPTVPSGVDVVIETSGSSGIPKRIAHSRHALLHSARATERVLGGPGTWLSALPGNYIAGLQVLVRSHLAGTTPAYLPPGSFDPAVFEAHARLMFTRALGRRYVSLVPAQVQRVLDHSNVLAEFDAVLVGGQAIPEPLRERARAAGVNLVRTYGASETGGGCVYDGVPLPGVSAAIVAGEIRLSGPLLALGYLAADGTWDSTRTDAAFVFDDDRGSAEHELQILPASPVTSASANLGAYEPRPESEVGMPTPAESTPAGSIRYLDSTGSVVHRALRTGDTGEIVDGVLSVHGRIDNVLISGGINVSLDRIDQVVRTAGLEDAVAVAAPDERWGQVPVVFTAQPDPDPEGRLERLRAACAAQIGREARPRAIIELTQMPLLASGKPDRRALAARI</sequence>
<dbReference type="Pfam" id="PF00501">
    <property type="entry name" value="AMP-binding"/>
    <property type="match status" value="1"/>
</dbReference>
<dbReference type="GO" id="GO:0016878">
    <property type="term" value="F:acid-thiol ligase activity"/>
    <property type="evidence" value="ECO:0007669"/>
    <property type="project" value="UniProtKB-ARBA"/>
</dbReference>
<evidence type="ECO:0000313" key="4">
    <source>
        <dbReference type="Proteomes" id="UP000269438"/>
    </source>
</evidence>
<dbReference type="InterPro" id="IPR025110">
    <property type="entry name" value="AMP-bd_C"/>
</dbReference>
<feature type="domain" description="AMP-binding enzyme C-terminal" evidence="2">
    <location>
        <begin position="358"/>
        <end position="428"/>
    </location>
</feature>
<evidence type="ECO:0000259" key="2">
    <source>
        <dbReference type="Pfam" id="PF13193"/>
    </source>
</evidence>
<dbReference type="SUPFAM" id="SSF56801">
    <property type="entry name" value="Acetyl-CoA synthetase-like"/>
    <property type="match status" value="1"/>
</dbReference>
<dbReference type="Pfam" id="PF13193">
    <property type="entry name" value="AMP-binding_C"/>
    <property type="match status" value="1"/>
</dbReference>
<protein>
    <submittedName>
        <fullName evidence="3">O-succinylbenzoate--CoA ligase</fullName>
    </submittedName>
</protein>
<dbReference type="InterPro" id="IPR045851">
    <property type="entry name" value="AMP-bd_C_sf"/>
</dbReference>
<dbReference type="OrthoDB" id="9803968at2"/>
<dbReference type="InterPro" id="IPR000873">
    <property type="entry name" value="AMP-dep_synth/lig_dom"/>
</dbReference>
<dbReference type="RefSeq" id="WP_121689422.1">
    <property type="nucleotide sequence ID" value="NZ_RCUY01000015.1"/>
</dbReference>
<dbReference type="InterPro" id="IPR042099">
    <property type="entry name" value="ANL_N_sf"/>
</dbReference>
<comment type="caution">
    <text evidence="3">The sequence shown here is derived from an EMBL/GenBank/DDBJ whole genome shotgun (WGS) entry which is preliminary data.</text>
</comment>
<name>A0A3L7AFW4_9MICO</name>
<dbReference type="AlphaFoldDB" id="A0A3L7AFW4"/>
<feature type="domain" description="AMP-dependent synthetase/ligase" evidence="1">
    <location>
        <begin position="47"/>
        <end position="236"/>
    </location>
</feature>
<dbReference type="Proteomes" id="UP000269438">
    <property type="component" value="Unassembled WGS sequence"/>
</dbReference>
<accession>A0A3L7AFW4</accession>
<dbReference type="PANTHER" id="PTHR43767">
    <property type="entry name" value="LONG-CHAIN-FATTY-ACID--COA LIGASE"/>
    <property type="match status" value="1"/>
</dbReference>
<dbReference type="Gene3D" id="3.40.50.12780">
    <property type="entry name" value="N-terminal domain of ligase-like"/>
    <property type="match status" value="1"/>
</dbReference>
<keyword evidence="3" id="KW-0436">Ligase</keyword>
<evidence type="ECO:0000313" key="3">
    <source>
        <dbReference type="EMBL" id="RLP79249.1"/>
    </source>
</evidence>
<gene>
    <name evidence="3" type="ORF">D9V34_15745</name>
</gene>
<evidence type="ECO:0000259" key="1">
    <source>
        <dbReference type="Pfam" id="PF00501"/>
    </source>
</evidence>
<organism evidence="3 4">
    <name type="scientific">Mycetocola lacteus</name>
    <dbReference type="NCBI Taxonomy" id="76637"/>
    <lineage>
        <taxon>Bacteria</taxon>
        <taxon>Bacillati</taxon>
        <taxon>Actinomycetota</taxon>
        <taxon>Actinomycetes</taxon>
        <taxon>Micrococcales</taxon>
        <taxon>Microbacteriaceae</taxon>
        <taxon>Mycetocola</taxon>
    </lineage>
</organism>
<dbReference type="PANTHER" id="PTHR43767:SF1">
    <property type="entry name" value="NONRIBOSOMAL PEPTIDE SYNTHASE PES1 (EUROFUNG)-RELATED"/>
    <property type="match status" value="1"/>
</dbReference>
<dbReference type="Gene3D" id="3.30.300.30">
    <property type="match status" value="1"/>
</dbReference>
<reference evidence="3 4" key="1">
    <citation type="submission" date="2018-10" db="EMBL/GenBank/DDBJ databases">
        <authorList>
            <person name="Li J."/>
        </authorList>
    </citation>
    <scope>NUCLEOTIDE SEQUENCE [LARGE SCALE GENOMIC DNA]</scope>
    <source>
        <strain evidence="3 4">JCM 11654</strain>
    </source>
</reference>
<dbReference type="EMBL" id="RCUY01000015">
    <property type="protein sequence ID" value="RLP79249.1"/>
    <property type="molecule type" value="Genomic_DNA"/>
</dbReference>
<keyword evidence="4" id="KW-1185">Reference proteome</keyword>
<dbReference type="InterPro" id="IPR050237">
    <property type="entry name" value="ATP-dep_AMP-bd_enzyme"/>
</dbReference>
<proteinExistence type="predicted"/>